<feature type="repeat" description="TPR" evidence="4">
    <location>
        <begin position="293"/>
        <end position="326"/>
    </location>
</feature>
<feature type="domain" description="RING-type" evidence="5">
    <location>
        <begin position="20"/>
        <end position="61"/>
    </location>
</feature>
<keyword evidence="1" id="KW-0677">Repeat</keyword>
<dbReference type="GO" id="GO:0008270">
    <property type="term" value="F:zinc ion binding"/>
    <property type="evidence" value="ECO:0007669"/>
    <property type="project" value="UniProtKB-KW"/>
</dbReference>
<gene>
    <name evidence="6" type="ORF">Terrestrivirus1_189</name>
</gene>
<evidence type="ECO:0000256" key="3">
    <source>
        <dbReference type="PROSITE-ProRule" id="PRU00175"/>
    </source>
</evidence>
<name>A0A3G4ZKE6_9VIRU</name>
<dbReference type="PROSITE" id="PS50005">
    <property type="entry name" value="TPR"/>
    <property type="match status" value="2"/>
</dbReference>
<evidence type="ECO:0000256" key="2">
    <source>
        <dbReference type="ARBA" id="ARBA00022803"/>
    </source>
</evidence>
<keyword evidence="3" id="KW-0863">Zinc-finger</keyword>
<dbReference type="SMART" id="SM00028">
    <property type="entry name" value="TPR"/>
    <property type="match status" value="6"/>
</dbReference>
<dbReference type="InterPro" id="IPR001841">
    <property type="entry name" value="Znf_RING"/>
</dbReference>
<dbReference type="PROSITE" id="PS50089">
    <property type="entry name" value="ZF_RING_2"/>
    <property type="match status" value="1"/>
</dbReference>
<protein>
    <submittedName>
        <fullName evidence="6">Tetratricopeptide repeat protein</fullName>
    </submittedName>
</protein>
<feature type="repeat" description="TPR" evidence="4">
    <location>
        <begin position="336"/>
        <end position="369"/>
    </location>
</feature>
<dbReference type="InterPro" id="IPR019734">
    <property type="entry name" value="TPR_rpt"/>
</dbReference>
<reference evidence="6" key="1">
    <citation type="submission" date="2018-10" db="EMBL/GenBank/DDBJ databases">
        <title>Hidden diversity of soil giant viruses.</title>
        <authorList>
            <person name="Schulz F."/>
            <person name="Alteio L."/>
            <person name="Goudeau D."/>
            <person name="Ryan E.M."/>
            <person name="Malmstrom R.R."/>
            <person name="Blanchard J."/>
            <person name="Woyke T."/>
        </authorList>
    </citation>
    <scope>NUCLEOTIDE SEQUENCE</scope>
    <source>
        <strain evidence="6">TEV1</strain>
    </source>
</reference>
<dbReference type="Gene3D" id="1.25.40.10">
    <property type="entry name" value="Tetratricopeptide repeat domain"/>
    <property type="match status" value="2"/>
</dbReference>
<dbReference type="PANTHER" id="PTHR45641">
    <property type="entry name" value="TETRATRICOPEPTIDE REPEAT PROTEIN (AFU_ORTHOLOGUE AFUA_6G03870)"/>
    <property type="match status" value="1"/>
</dbReference>
<sequence>MSENIAKDILDQYINQFVTCCVCFGYLEGASEMTCCHNLYCEKCVAEWFRTNGRNSCSSCRRINSSYVRNMPIQRLTDQIPLTCIYKVNGCNFSPARMDFASHVAHCEYKNRQIQVTVTTSILELSSNFFDRSNKIMSMIHQNPTRTREGLQAELNTCNDPNVKSELRVRIADCLAIESKFDNAKVNYDTAFQSLITTHGENHDLVICCYLGLGYVNKKLGNYNEATSFLQKAIQIGRTIGGDDHPVIASQMISIGDIFRKTDKFDSAETSYRQAITTIEKLPHEKQNLVELASAYRGIGLVFKKKADYDNALINYQRAIDLINSTGSAHHSRDLGNYLVDLGDVYRKRQQHDKALETYQKALEHIQGTSDVNVNNSADAAEVYYVQSLVFLSLQQDRQAFDTIEKARVILSNIHKQGHYKLGLVDTVLGRINSMRKNYTESIKYFMKAIEQLSKYMGPDHLDVADVQCDLADALLKKIYEGNANNTNSADSALAKDNLSKAQKIYEGKLGPNHTKVLQCQSLLLILNSNA</sequence>
<dbReference type="InterPro" id="IPR013083">
    <property type="entry name" value="Znf_RING/FYVE/PHD"/>
</dbReference>
<evidence type="ECO:0000256" key="1">
    <source>
        <dbReference type="ARBA" id="ARBA00022737"/>
    </source>
</evidence>
<keyword evidence="2 4" id="KW-0802">TPR repeat</keyword>
<dbReference type="Gene3D" id="3.30.40.10">
    <property type="entry name" value="Zinc/RING finger domain, C3HC4 (zinc finger)"/>
    <property type="match status" value="1"/>
</dbReference>
<dbReference type="SUPFAM" id="SSF48452">
    <property type="entry name" value="TPR-like"/>
    <property type="match status" value="1"/>
</dbReference>
<evidence type="ECO:0000313" key="6">
    <source>
        <dbReference type="EMBL" id="AYV75315.1"/>
    </source>
</evidence>
<dbReference type="Pfam" id="PF13424">
    <property type="entry name" value="TPR_12"/>
    <property type="match status" value="3"/>
</dbReference>
<organism evidence="6">
    <name type="scientific">Terrestrivirus sp</name>
    <dbReference type="NCBI Taxonomy" id="2487775"/>
    <lineage>
        <taxon>Viruses</taxon>
        <taxon>Varidnaviria</taxon>
        <taxon>Bamfordvirae</taxon>
        <taxon>Nucleocytoviricota</taxon>
        <taxon>Megaviricetes</taxon>
        <taxon>Imitervirales</taxon>
        <taxon>Mimiviridae</taxon>
        <taxon>Klosneuvirinae</taxon>
    </lineage>
</organism>
<dbReference type="EMBL" id="MK071979">
    <property type="protein sequence ID" value="AYV75315.1"/>
    <property type="molecule type" value="Genomic_DNA"/>
</dbReference>
<keyword evidence="3" id="KW-0862">Zinc</keyword>
<dbReference type="PANTHER" id="PTHR45641:SF19">
    <property type="entry name" value="NEPHROCYSTIN-3"/>
    <property type="match status" value="1"/>
</dbReference>
<evidence type="ECO:0000259" key="5">
    <source>
        <dbReference type="PROSITE" id="PS50089"/>
    </source>
</evidence>
<dbReference type="InterPro" id="IPR011990">
    <property type="entry name" value="TPR-like_helical_dom_sf"/>
</dbReference>
<accession>A0A3G4ZKE6</accession>
<dbReference type="SUPFAM" id="SSF57850">
    <property type="entry name" value="RING/U-box"/>
    <property type="match status" value="1"/>
</dbReference>
<keyword evidence="3" id="KW-0479">Metal-binding</keyword>
<proteinExistence type="predicted"/>
<evidence type="ECO:0000256" key="4">
    <source>
        <dbReference type="PROSITE-ProRule" id="PRU00339"/>
    </source>
</evidence>